<name>A0A1T5NXF8_9BACT</name>
<evidence type="ECO:0000259" key="2">
    <source>
        <dbReference type="Pfam" id="PF20893"/>
    </source>
</evidence>
<keyword evidence="1" id="KW-0732">Signal</keyword>
<dbReference type="Proteomes" id="UP000190166">
    <property type="component" value="Unassembled WGS sequence"/>
</dbReference>
<evidence type="ECO:0000256" key="1">
    <source>
        <dbReference type="SAM" id="SignalP"/>
    </source>
</evidence>
<dbReference type="Pfam" id="PF20893">
    <property type="entry name" value="DUF6845"/>
    <property type="match status" value="1"/>
</dbReference>
<accession>A0A1T5NXF8</accession>
<dbReference type="InterPro" id="IPR049273">
    <property type="entry name" value="DUF3829-like_N"/>
</dbReference>
<reference evidence="3 4" key="1">
    <citation type="submission" date="2017-02" db="EMBL/GenBank/DDBJ databases">
        <authorList>
            <person name="Peterson S.W."/>
        </authorList>
    </citation>
    <scope>NUCLEOTIDE SEQUENCE [LARGE SCALE GENOMIC DNA]</scope>
    <source>
        <strain evidence="3 4">DSM 18108</strain>
    </source>
</reference>
<evidence type="ECO:0000313" key="4">
    <source>
        <dbReference type="Proteomes" id="UP000190166"/>
    </source>
</evidence>
<feature type="signal peptide" evidence="1">
    <location>
        <begin position="1"/>
        <end position="21"/>
    </location>
</feature>
<dbReference type="AlphaFoldDB" id="A0A1T5NXF8"/>
<dbReference type="Gene3D" id="1.20.120.930">
    <property type="entry name" value="Uncharacterised protein PF12889, N-terminal DUF3829"/>
    <property type="match status" value="1"/>
</dbReference>
<dbReference type="PROSITE" id="PS51257">
    <property type="entry name" value="PROKAR_LIPOPROTEIN"/>
    <property type="match status" value="1"/>
</dbReference>
<proteinExistence type="predicted"/>
<protein>
    <recommendedName>
        <fullName evidence="2">DUF3829 domain-containing protein</fullName>
    </recommendedName>
</protein>
<organism evidence="3 4">
    <name type="scientific">Chitinophaga ginsengisegetis</name>
    <dbReference type="NCBI Taxonomy" id="393003"/>
    <lineage>
        <taxon>Bacteria</taxon>
        <taxon>Pseudomonadati</taxon>
        <taxon>Bacteroidota</taxon>
        <taxon>Chitinophagia</taxon>
        <taxon>Chitinophagales</taxon>
        <taxon>Chitinophagaceae</taxon>
        <taxon>Chitinophaga</taxon>
    </lineage>
</organism>
<sequence length="316" mass="35077">MKRSVLYLALGTALLTTFVSCNETGKKDSNAAYEDKSASSANDVIEYTNLIVDLSNKNSDYVERLVNNADRVTELLSRNGNPAFLSSIIKPIMISMISHGKVKVEEPVDALNKADQQFFKEKVASFKGSFDKLKTTYAQLDDYLKAQDYKDDKGAKGLALADSIRNNAQVFFEQKAVLMKRVSEVADASEAIILKDSPIKEYVLAMKADMQSVRDYINLLGEGGADFAKISDKAQAAYDALEKSQAAHAGIDMANAAKESKDGYYKNFYDSFHQFLLTAKRIMRDAREKGEMTDSQLESLDSALDTMIGRYNSFTK</sequence>
<feature type="chain" id="PRO_5013182687" description="DUF3829 domain-containing protein" evidence="1">
    <location>
        <begin position="22"/>
        <end position="316"/>
    </location>
</feature>
<dbReference type="EMBL" id="FUZZ01000002">
    <property type="protein sequence ID" value="SKD05056.1"/>
    <property type="molecule type" value="Genomic_DNA"/>
</dbReference>
<evidence type="ECO:0000313" key="3">
    <source>
        <dbReference type="EMBL" id="SKD05056.1"/>
    </source>
</evidence>
<keyword evidence="4" id="KW-1185">Reference proteome</keyword>
<dbReference type="RefSeq" id="WP_079470297.1">
    <property type="nucleotide sequence ID" value="NZ_FUZZ01000002.1"/>
</dbReference>
<gene>
    <name evidence="3" type="ORF">SAMN05660461_2999</name>
</gene>
<feature type="domain" description="DUF3829" evidence="2">
    <location>
        <begin position="39"/>
        <end position="196"/>
    </location>
</feature>